<feature type="chain" id="PRO_5022139558" description="3-keto-alpha-glucoside-1,2-lyase/3-keto-2-hydroxy-glucal hydratase domain-containing protein" evidence="1">
    <location>
        <begin position="25"/>
        <end position="436"/>
    </location>
</feature>
<organism evidence="3 4">
    <name type="scientific">Aureliella helgolandensis</name>
    <dbReference type="NCBI Taxonomy" id="2527968"/>
    <lineage>
        <taxon>Bacteria</taxon>
        <taxon>Pseudomonadati</taxon>
        <taxon>Planctomycetota</taxon>
        <taxon>Planctomycetia</taxon>
        <taxon>Pirellulales</taxon>
        <taxon>Pirellulaceae</taxon>
        <taxon>Aureliella</taxon>
    </lineage>
</organism>
<name>A0A518GHF6_9BACT</name>
<dbReference type="AlphaFoldDB" id="A0A518GHF6"/>
<evidence type="ECO:0000259" key="2">
    <source>
        <dbReference type="Pfam" id="PF06439"/>
    </source>
</evidence>
<proteinExistence type="predicted"/>
<evidence type="ECO:0000313" key="4">
    <source>
        <dbReference type="Proteomes" id="UP000318017"/>
    </source>
</evidence>
<dbReference type="Proteomes" id="UP000318017">
    <property type="component" value="Chromosome"/>
</dbReference>
<feature type="domain" description="3-keto-alpha-glucoside-1,2-lyase/3-keto-2-hydroxy-glucal hydratase" evidence="2">
    <location>
        <begin position="249"/>
        <end position="433"/>
    </location>
</feature>
<feature type="domain" description="3-keto-alpha-glucoside-1,2-lyase/3-keto-2-hydroxy-glucal hydratase" evidence="2">
    <location>
        <begin position="30"/>
        <end position="230"/>
    </location>
</feature>
<keyword evidence="1" id="KW-0732">Signal</keyword>
<feature type="signal peptide" evidence="1">
    <location>
        <begin position="1"/>
        <end position="24"/>
    </location>
</feature>
<dbReference type="EMBL" id="CP036298">
    <property type="protein sequence ID" value="QDV27998.1"/>
    <property type="molecule type" value="Genomic_DNA"/>
</dbReference>
<evidence type="ECO:0000313" key="3">
    <source>
        <dbReference type="EMBL" id="QDV27998.1"/>
    </source>
</evidence>
<dbReference type="Pfam" id="PF06439">
    <property type="entry name" value="3keto-disac_hyd"/>
    <property type="match status" value="2"/>
</dbReference>
<keyword evidence="4" id="KW-1185">Reference proteome</keyword>
<dbReference type="Gene3D" id="2.60.120.560">
    <property type="entry name" value="Exo-inulinase, domain 1"/>
    <property type="match status" value="2"/>
</dbReference>
<accession>A0A518GHF6</accession>
<dbReference type="GO" id="GO:0016787">
    <property type="term" value="F:hydrolase activity"/>
    <property type="evidence" value="ECO:0007669"/>
    <property type="project" value="InterPro"/>
</dbReference>
<dbReference type="RefSeq" id="WP_145086252.1">
    <property type="nucleotide sequence ID" value="NZ_CP036298.1"/>
</dbReference>
<dbReference type="KEGG" id="ahel:Q31a_63910"/>
<dbReference type="InterPro" id="IPR010496">
    <property type="entry name" value="AL/BT2_dom"/>
</dbReference>
<reference evidence="3 4" key="1">
    <citation type="submission" date="2019-02" db="EMBL/GenBank/DDBJ databases">
        <title>Deep-cultivation of Planctomycetes and their phenomic and genomic characterization uncovers novel biology.</title>
        <authorList>
            <person name="Wiegand S."/>
            <person name="Jogler M."/>
            <person name="Boedeker C."/>
            <person name="Pinto D."/>
            <person name="Vollmers J."/>
            <person name="Rivas-Marin E."/>
            <person name="Kohn T."/>
            <person name="Peeters S.H."/>
            <person name="Heuer A."/>
            <person name="Rast P."/>
            <person name="Oberbeckmann S."/>
            <person name="Bunk B."/>
            <person name="Jeske O."/>
            <person name="Meyerdierks A."/>
            <person name="Storesund J.E."/>
            <person name="Kallscheuer N."/>
            <person name="Luecker S."/>
            <person name="Lage O.M."/>
            <person name="Pohl T."/>
            <person name="Merkel B.J."/>
            <person name="Hornburger P."/>
            <person name="Mueller R.-W."/>
            <person name="Bruemmer F."/>
            <person name="Labrenz M."/>
            <person name="Spormann A.M."/>
            <person name="Op den Camp H."/>
            <person name="Overmann J."/>
            <person name="Amann R."/>
            <person name="Jetten M.S.M."/>
            <person name="Mascher T."/>
            <person name="Medema M.H."/>
            <person name="Devos D.P."/>
            <person name="Kaster A.-K."/>
            <person name="Ovreas L."/>
            <person name="Rohde M."/>
            <person name="Galperin M.Y."/>
            <person name="Jogler C."/>
        </authorList>
    </citation>
    <scope>NUCLEOTIDE SEQUENCE [LARGE SCALE GENOMIC DNA]</scope>
    <source>
        <strain evidence="3 4">Q31a</strain>
    </source>
</reference>
<dbReference type="OrthoDB" id="257393at2"/>
<protein>
    <recommendedName>
        <fullName evidence="2">3-keto-alpha-glucoside-1,2-lyase/3-keto-2-hydroxy-glucal hydratase domain-containing protein</fullName>
    </recommendedName>
</protein>
<gene>
    <name evidence="3" type="ORF">Q31a_63910</name>
</gene>
<evidence type="ECO:0000256" key="1">
    <source>
        <dbReference type="SAM" id="SignalP"/>
    </source>
</evidence>
<sequence precursor="true">MKLPLFRRLLLLSLSSIALTNTFAQSPNDSVSLFNGKDLSGWHGDNPHNTVKAEAGQREKAIADQQPEFVKHWSVDNQELVNDGHGPYATTDQEYGDIELELDYKTVALADSGIYLRGTPQVQIWDTTKAGGKWNRNADKGSGGLFNNRADLPGQLPLVFADKPFGEWNHFHIVQIGSRTWVELNHKLVVDGAIMENYWDKDRLTPLPAQGPIHLQTHGGEIRWRNINLRTIDADEAISRLRGDDARFGFTSLFNGKDLTGWEGATDDYEVVDGTLQCKPGKGGVLFTKDQYADFAVRLEFKLPAGGNNGLAIRYPGEGRASYDGMCELQILDDDAEKYATLDPRQYHGSVYGVAPAHRGYLRPTGEWNYQEVTVSGSKIRVELNGTIIVDADVNQIKEYKDNAEHPGLGLKQGHFGFAGHNDPVQFRRIAIKPLH</sequence>